<dbReference type="STRING" id="1526571.AT746_09615"/>
<dbReference type="OrthoDB" id="9797588at2"/>
<sequence>MNTLIKLSLLPLLLPAVAAAQDNSELEKQAKEKIKAFATNLKSELSKAIQQGGLEQGIRVCHHRAPEIAAQSSNEGWQLGRTSLKLRNPDNAPDSWEQNILQQFQGRFEDGESLQNMAVSAKLDGQQTKIYRYMQAIAVDSVCLACHGQDIAPATRAMLEKYYPEDQATGFQAGDLRGAFSLTKYLEQANQ</sequence>
<dbReference type="AlphaFoldDB" id="A0A0U2ZJI2"/>
<dbReference type="Pfam" id="PF11845">
    <property type="entry name" value="Tll0287-like"/>
    <property type="match status" value="1"/>
</dbReference>
<keyword evidence="1" id="KW-0732">Signal</keyword>
<reference evidence="3 4" key="1">
    <citation type="submission" date="2015-12" db="EMBL/GenBank/DDBJ databases">
        <title>Complete genome of Lacimicrobium alkaliphilum KCTC 32984.</title>
        <authorList>
            <person name="Kim S.-G."/>
            <person name="Lee Y.-J."/>
        </authorList>
    </citation>
    <scope>NUCLEOTIDE SEQUENCE [LARGE SCALE GENOMIC DNA]</scope>
    <source>
        <strain evidence="3 4">YelD216</strain>
    </source>
</reference>
<evidence type="ECO:0000313" key="4">
    <source>
        <dbReference type="Proteomes" id="UP000068447"/>
    </source>
</evidence>
<feature type="chain" id="PRO_5006835523" description="Tll0287-like domain-containing protein" evidence="1">
    <location>
        <begin position="21"/>
        <end position="191"/>
    </location>
</feature>
<evidence type="ECO:0000259" key="2">
    <source>
        <dbReference type="Pfam" id="PF11845"/>
    </source>
</evidence>
<dbReference type="InterPro" id="IPR021796">
    <property type="entry name" value="Tll0287-like_dom"/>
</dbReference>
<dbReference type="EMBL" id="CP013650">
    <property type="protein sequence ID" value="ALS98492.1"/>
    <property type="molecule type" value="Genomic_DNA"/>
</dbReference>
<name>A0A0U2ZJI2_9ALTE</name>
<feature type="signal peptide" evidence="1">
    <location>
        <begin position="1"/>
        <end position="20"/>
    </location>
</feature>
<protein>
    <recommendedName>
        <fullName evidence="2">Tll0287-like domain-containing protein</fullName>
    </recommendedName>
</protein>
<dbReference type="Proteomes" id="UP000068447">
    <property type="component" value="Chromosome"/>
</dbReference>
<feature type="domain" description="Tll0287-like" evidence="2">
    <location>
        <begin position="26"/>
        <end position="182"/>
    </location>
</feature>
<keyword evidence="4" id="KW-1185">Reference proteome</keyword>
<dbReference type="KEGG" id="lal:AT746_09615"/>
<proteinExistence type="predicted"/>
<accession>A0A0U2ZJI2</accession>
<gene>
    <name evidence="3" type="ORF">AT746_09615</name>
</gene>
<dbReference type="RefSeq" id="WP_062479729.1">
    <property type="nucleotide sequence ID" value="NZ_CP013650.1"/>
</dbReference>
<organism evidence="3 4">
    <name type="scientific">Lacimicrobium alkaliphilum</name>
    <dbReference type="NCBI Taxonomy" id="1526571"/>
    <lineage>
        <taxon>Bacteria</taxon>
        <taxon>Pseudomonadati</taxon>
        <taxon>Pseudomonadota</taxon>
        <taxon>Gammaproteobacteria</taxon>
        <taxon>Alteromonadales</taxon>
        <taxon>Alteromonadaceae</taxon>
        <taxon>Lacimicrobium</taxon>
    </lineage>
</organism>
<evidence type="ECO:0000313" key="3">
    <source>
        <dbReference type="EMBL" id="ALS98492.1"/>
    </source>
</evidence>
<evidence type="ECO:0000256" key="1">
    <source>
        <dbReference type="SAM" id="SignalP"/>
    </source>
</evidence>